<dbReference type="VEuPathDB" id="VectorBase:ASIC018782"/>
<feature type="region of interest" description="Disordered" evidence="1">
    <location>
        <begin position="17"/>
        <end position="39"/>
    </location>
</feature>
<keyword evidence="4" id="KW-1185">Reference proteome</keyword>
<reference evidence="2 4" key="1">
    <citation type="journal article" date="2014" name="BMC Genomics">
        <title>Genome sequence of Anopheles sinensis provides insight into genetics basis of mosquito competence for malaria parasites.</title>
        <authorList>
            <person name="Zhou D."/>
            <person name="Zhang D."/>
            <person name="Ding G."/>
            <person name="Shi L."/>
            <person name="Hou Q."/>
            <person name="Ye Y."/>
            <person name="Xu Y."/>
            <person name="Zhou H."/>
            <person name="Xiong C."/>
            <person name="Li S."/>
            <person name="Yu J."/>
            <person name="Hong S."/>
            <person name="Yu X."/>
            <person name="Zou P."/>
            <person name="Chen C."/>
            <person name="Chang X."/>
            <person name="Wang W."/>
            <person name="Lv Y."/>
            <person name="Sun Y."/>
            <person name="Ma L."/>
            <person name="Shen B."/>
            <person name="Zhu C."/>
        </authorList>
    </citation>
    <scope>NUCLEOTIDE SEQUENCE [LARGE SCALE GENOMIC DNA]</scope>
</reference>
<protein>
    <submittedName>
        <fullName evidence="2 3">Uncharacterized protein</fullName>
    </submittedName>
</protein>
<dbReference type="EnsemblMetazoa" id="ASIC018782-RA">
    <property type="protein sequence ID" value="ASIC018782-PA"/>
    <property type="gene ID" value="ASIC018782"/>
</dbReference>
<evidence type="ECO:0000313" key="4">
    <source>
        <dbReference type="Proteomes" id="UP000030765"/>
    </source>
</evidence>
<accession>A0A084WK11</accession>
<dbReference type="Proteomes" id="UP000030765">
    <property type="component" value="Unassembled WGS sequence"/>
</dbReference>
<evidence type="ECO:0000256" key="1">
    <source>
        <dbReference type="SAM" id="MobiDB-lite"/>
    </source>
</evidence>
<feature type="compositionally biased region" description="Basic and acidic residues" evidence="1">
    <location>
        <begin position="17"/>
        <end position="27"/>
    </location>
</feature>
<name>A0A084WK11_ANOSI</name>
<gene>
    <name evidence="2" type="ORF">ZHAS_00018782</name>
</gene>
<reference evidence="3" key="2">
    <citation type="submission" date="2020-05" db="UniProtKB">
        <authorList>
            <consortium name="EnsemblMetazoa"/>
        </authorList>
    </citation>
    <scope>IDENTIFICATION</scope>
</reference>
<proteinExistence type="predicted"/>
<sequence length="73" mass="8321">MKDPDALAKAEEIYERKELTDKKDGKGNMEAGKYFNDPERIREDEGIGIEMEPEVGLDVQWPSVITGKPRMKP</sequence>
<dbReference type="EMBL" id="ATLV01024093">
    <property type="status" value="NOT_ANNOTATED_CDS"/>
    <property type="molecule type" value="Genomic_DNA"/>
</dbReference>
<dbReference type="AlphaFoldDB" id="A0A084WK11"/>
<evidence type="ECO:0000313" key="3">
    <source>
        <dbReference type="EnsemblMetazoa" id="ASIC018782-PA"/>
    </source>
</evidence>
<dbReference type="EMBL" id="KE525349">
    <property type="protein sequence ID" value="KFB50555.1"/>
    <property type="molecule type" value="Genomic_DNA"/>
</dbReference>
<organism evidence="2">
    <name type="scientific">Anopheles sinensis</name>
    <name type="common">Mosquito</name>
    <dbReference type="NCBI Taxonomy" id="74873"/>
    <lineage>
        <taxon>Eukaryota</taxon>
        <taxon>Metazoa</taxon>
        <taxon>Ecdysozoa</taxon>
        <taxon>Arthropoda</taxon>
        <taxon>Hexapoda</taxon>
        <taxon>Insecta</taxon>
        <taxon>Pterygota</taxon>
        <taxon>Neoptera</taxon>
        <taxon>Endopterygota</taxon>
        <taxon>Diptera</taxon>
        <taxon>Nematocera</taxon>
        <taxon>Culicoidea</taxon>
        <taxon>Culicidae</taxon>
        <taxon>Anophelinae</taxon>
        <taxon>Anopheles</taxon>
    </lineage>
</organism>
<evidence type="ECO:0000313" key="2">
    <source>
        <dbReference type="EMBL" id="KFB50555.1"/>
    </source>
</evidence>